<protein>
    <submittedName>
        <fullName evidence="2">Uncharacterized protein</fullName>
    </submittedName>
</protein>
<comment type="caution">
    <text evidence="2">The sequence shown here is derived from an EMBL/GenBank/DDBJ whole genome shotgun (WGS) entry which is preliminary data.</text>
</comment>
<dbReference type="EMBL" id="CAKOAT010070933">
    <property type="protein sequence ID" value="CAH8309935.1"/>
    <property type="molecule type" value="Genomic_DNA"/>
</dbReference>
<feature type="compositionally biased region" description="Basic residues" evidence="1">
    <location>
        <begin position="228"/>
        <end position="240"/>
    </location>
</feature>
<accession>A0ABC8J1R1</accession>
<dbReference type="AlphaFoldDB" id="A0ABC8J1R1"/>
<feature type="compositionally biased region" description="Pro residues" evidence="1">
    <location>
        <begin position="46"/>
        <end position="63"/>
    </location>
</feature>
<sequence length="240" mass="25741">MDLKDLSDVNVHCANDKLNVSGPSSCTDNLHSVDRRWLYLKKWSLTPPPSPQPQSDPSPPNPPTTSLLGTGDIWQKLMVSPGSELGEKVTAASNATVTSSKNQSQVIVQDLENARTGISDPKPQSLESNLSLAPETLAPPSSLGVWTIPLKISSFNPGTNNSDHGPSSNPGISDDSLWPRLSKQVDEELDPKENLSPAGKVFLRDRPVKPSTKAKEMQSHLAASGRGNQKRGRGKRGGRG</sequence>
<evidence type="ECO:0000256" key="1">
    <source>
        <dbReference type="SAM" id="MobiDB-lite"/>
    </source>
</evidence>
<evidence type="ECO:0000313" key="2">
    <source>
        <dbReference type="EMBL" id="CAH8309935.1"/>
    </source>
</evidence>
<keyword evidence="3" id="KW-1185">Reference proteome</keyword>
<feature type="compositionally biased region" description="Basic and acidic residues" evidence="1">
    <location>
        <begin position="202"/>
        <end position="218"/>
    </location>
</feature>
<organism evidence="2 3">
    <name type="scientific">Eruca vesicaria subsp. sativa</name>
    <name type="common">Garden rocket</name>
    <name type="synonym">Eruca sativa</name>
    <dbReference type="NCBI Taxonomy" id="29727"/>
    <lineage>
        <taxon>Eukaryota</taxon>
        <taxon>Viridiplantae</taxon>
        <taxon>Streptophyta</taxon>
        <taxon>Embryophyta</taxon>
        <taxon>Tracheophyta</taxon>
        <taxon>Spermatophyta</taxon>
        <taxon>Magnoliopsida</taxon>
        <taxon>eudicotyledons</taxon>
        <taxon>Gunneridae</taxon>
        <taxon>Pentapetalae</taxon>
        <taxon>rosids</taxon>
        <taxon>malvids</taxon>
        <taxon>Brassicales</taxon>
        <taxon>Brassicaceae</taxon>
        <taxon>Brassiceae</taxon>
        <taxon>Eruca</taxon>
    </lineage>
</organism>
<gene>
    <name evidence="2" type="ORF">ERUC_LOCUS5583</name>
</gene>
<feature type="compositionally biased region" description="Polar residues" evidence="1">
    <location>
        <begin position="157"/>
        <end position="171"/>
    </location>
</feature>
<feature type="region of interest" description="Disordered" evidence="1">
    <location>
        <begin position="157"/>
        <end position="240"/>
    </location>
</feature>
<proteinExistence type="predicted"/>
<evidence type="ECO:0000313" key="3">
    <source>
        <dbReference type="Proteomes" id="UP001642260"/>
    </source>
</evidence>
<reference evidence="2 3" key="1">
    <citation type="submission" date="2022-03" db="EMBL/GenBank/DDBJ databases">
        <authorList>
            <person name="Macdonald S."/>
            <person name="Ahmed S."/>
            <person name="Newling K."/>
        </authorList>
    </citation>
    <scope>NUCLEOTIDE SEQUENCE [LARGE SCALE GENOMIC DNA]</scope>
</reference>
<name>A0ABC8J1R1_ERUVS</name>
<dbReference type="Proteomes" id="UP001642260">
    <property type="component" value="Unassembled WGS sequence"/>
</dbReference>
<feature type="region of interest" description="Disordered" evidence="1">
    <location>
        <begin position="44"/>
        <end position="69"/>
    </location>
</feature>